<dbReference type="Gene3D" id="1.25.40.10">
    <property type="entry name" value="Tetratricopeptide repeat domain"/>
    <property type="match status" value="7"/>
</dbReference>
<dbReference type="EMBL" id="MVGT01001034">
    <property type="protein sequence ID" value="OVA14516.1"/>
    <property type="molecule type" value="Genomic_DNA"/>
</dbReference>
<sequence>MYSKCGSLSYARHLFDQSSDRDLVTWNSILAGYALSAESDNCKIQEGLYICRLLRRSGLPPTRLTLAPVLKLCLLSGLPSTSELIHGYAVKIGLELDNFISAALVNAYSKFGYIEEARKLFDEMSDRDVVMWNVMLKVYSQLGIEREVFRLFSEFHRSGLHPDDVSMRCVLSGSSEILPDELNKFVEQVRAYAIKMCLFENSSDVIMWNKIMSEYFHSGENLAAVECFLKMRKSNVELDNVTFVVVLSVVMGINDLGFGEQIHGVVVKTGFDSGISIANSLINMYAKMGCLENARKVFTGMKELDLISWNSMISNFVQCGLEEDSIKLFVDLLCNGERPDQYTLASVLRACSAVPDGIHLGRQVHVHVLKTSNISDAFVLTALIDVYCKSSKMEEAEVLLSNTDGFDLASCNAMMAGYITNHDGYKALDLFSLIQKYGEKSNQFTLATAFKACGCSVAMQQGKQIHAHAIKLGFDSDLCVSGGILDMYVKCGNMDSASIVFDGINEPDDVAWTAMISGCVENGYEDYALRLYHRMRCSEIPPDEYTFATLIKACSCLTALEQGRQIHANVIKLDCVSDPFVGTSTVDMYAKCGSIADSYQLFKRMNVRNIALWNAMVVGLAQHGNGEEALSLFRRMNCEGIKPDGITFIGVLSACSHSGLVSEAYGYFDSMSKTYGIQPEIEHYSCLVDVLGRAGLVEKAENLIESMPFEPSASMYRALLGACRVQGDSETGKRVAFRLLVLEPFDSAAYVLLSNIYAAANRWDKVADARKMMKERNVKKDPGYSWIDVKNKVHLFVVDDKSHPQAVAIYSKLEDLIRIIKEEGYVPDTDFVLLDVEEEEKERSLYYHSEKLAIAYGLISTPPPTTIRVIKNLRVCGDCHSAIKYISKVADREIVLRDANRFHCFRNGICSCGDYW</sequence>
<feature type="repeat" description="PPR" evidence="2">
    <location>
        <begin position="128"/>
        <end position="162"/>
    </location>
</feature>
<dbReference type="PANTHER" id="PTHR47926">
    <property type="entry name" value="PENTATRICOPEPTIDE REPEAT-CONTAINING PROTEIN"/>
    <property type="match status" value="1"/>
</dbReference>
<keyword evidence="1" id="KW-0677">Repeat</keyword>
<dbReference type="FunFam" id="1.25.40.10:FF:000031">
    <property type="entry name" value="Pentatricopeptide repeat-containing protein mitochondrial"/>
    <property type="match status" value="1"/>
</dbReference>
<feature type="repeat" description="PPR" evidence="2">
    <location>
        <begin position="508"/>
        <end position="542"/>
    </location>
</feature>
<dbReference type="OMA" id="AWEAVDC"/>
<evidence type="ECO:0000259" key="3">
    <source>
        <dbReference type="Pfam" id="PF14432"/>
    </source>
</evidence>
<dbReference type="Pfam" id="PF20431">
    <property type="entry name" value="E_motif"/>
    <property type="match status" value="1"/>
</dbReference>
<comment type="caution">
    <text evidence="4">The sequence shown here is derived from an EMBL/GenBank/DDBJ whole genome shotgun (WGS) entry which is preliminary data.</text>
</comment>
<dbReference type="Pfam" id="PF13041">
    <property type="entry name" value="PPR_2"/>
    <property type="match status" value="3"/>
</dbReference>
<evidence type="ECO:0000256" key="1">
    <source>
        <dbReference type="ARBA" id="ARBA00022737"/>
    </source>
</evidence>
<dbReference type="FunFam" id="1.25.40.10:FF:000366">
    <property type="entry name" value="Pentatricopeptide (PPR) repeat-containing protein"/>
    <property type="match status" value="1"/>
</dbReference>
<keyword evidence="5" id="KW-1185">Reference proteome</keyword>
<dbReference type="InterPro" id="IPR046849">
    <property type="entry name" value="E2_motif"/>
</dbReference>
<name>A0A200QVL7_MACCD</name>
<dbReference type="OrthoDB" id="3231855at2759"/>
<dbReference type="Pfam" id="PF14432">
    <property type="entry name" value="DYW_deaminase"/>
    <property type="match status" value="1"/>
</dbReference>
<dbReference type="NCBIfam" id="TIGR00756">
    <property type="entry name" value="PPR"/>
    <property type="match status" value="6"/>
</dbReference>
<feature type="repeat" description="PPR" evidence="2">
    <location>
        <begin position="609"/>
        <end position="643"/>
    </location>
</feature>
<evidence type="ECO:0000313" key="4">
    <source>
        <dbReference type="EMBL" id="OVA14516.1"/>
    </source>
</evidence>
<dbReference type="InParanoid" id="A0A200QVL7"/>
<dbReference type="PROSITE" id="PS51375">
    <property type="entry name" value="PPR"/>
    <property type="match status" value="6"/>
</dbReference>
<feature type="repeat" description="PPR" evidence="2">
    <location>
        <begin position="305"/>
        <end position="339"/>
    </location>
</feature>
<dbReference type="InterPro" id="IPR011990">
    <property type="entry name" value="TPR-like_helical_dom_sf"/>
</dbReference>
<dbReference type="InterPro" id="IPR046960">
    <property type="entry name" value="PPR_At4g14850-like_plant"/>
</dbReference>
<dbReference type="STRING" id="56857.A0A200QVL7"/>
<dbReference type="FunFam" id="1.25.40.10:FF:000285">
    <property type="entry name" value="Pentatricopeptide repeat-containing protein, chloroplastic"/>
    <property type="match status" value="1"/>
</dbReference>
<evidence type="ECO:0000256" key="2">
    <source>
        <dbReference type="PROSITE-ProRule" id="PRU00708"/>
    </source>
</evidence>
<dbReference type="FunCoup" id="A0A200QVL7">
    <property type="interactions" value="7"/>
</dbReference>
<dbReference type="FunFam" id="1.25.40.10:FF:001139">
    <property type="entry name" value="Uncharacterized protein"/>
    <property type="match status" value="1"/>
</dbReference>
<feature type="repeat" description="PPR" evidence="2">
    <location>
        <begin position="97"/>
        <end position="127"/>
    </location>
</feature>
<dbReference type="FunFam" id="1.25.40.10:FF:001086">
    <property type="entry name" value="Pentatricopeptide repeat-containing protein At4g33170"/>
    <property type="match status" value="1"/>
</dbReference>
<dbReference type="AlphaFoldDB" id="A0A200QVL7"/>
<organism evidence="4 5">
    <name type="scientific">Macleaya cordata</name>
    <name type="common">Five-seeded plume-poppy</name>
    <name type="synonym">Bocconia cordata</name>
    <dbReference type="NCBI Taxonomy" id="56857"/>
    <lineage>
        <taxon>Eukaryota</taxon>
        <taxon>Viridiplantae</taxon>
        <taxon>Streptophyta</taxon>
        <taxon>Embryophyta</taxon>
        <taxon>Tracheophyta</taxon>
        <taxon>Spermatophyta</taxon>
        <taxon>Magnoliopsida</taxon>
        <taxon>Ranunculales</taxon>
        <taxon>Papaveraceae</taxon>
        <taxon>Papaveroideae</taxon>
        <taxon>Macleaya</taxon>
    </lineage>
</organism>
<accession>A0A200QVL7</accession>
<dbReference type="InterPro" id="IPR046848">
    <property type="entry name" value="E_motif"/>
</dbReference>
<dbReference type="Proteomes" id="UP000195402">
    <property type="component" value="Unassembled WGS sequence"/>
</dbReference>
<protein>
    <submittedName>
        <fullName evidence="4">Pentatricopeptide repeat</fullName>
    </submittedName>
</protein>
<proteinExistence type="predicted"/>
<gene>
    <name evidence="4" type="ORF">BVC80_1031g13</name>
</gene>
<dbReference type="InterPro" id="IPR002885">
    <property type="entry name" value="PPR_rpt"/>
</dbReference>
<dbReference type="GO" id="GO:0008270">
    <property type="term" value="F:zinc ion binding"/>
    <property type="evidence" value="ECO:0007669"/>
    <property type="project" value="InterPro"/>
</dbReference>
<feature type="repeat" description="PPR" evidence="2">
    <location>
        <begin position="204"/>
        <end position="238"/>
    </location>
</feature>
<dbReference type="Pfam" id="PF01535">
    <property type="entry name" value="PPR"/>
    <property type="match status" value="7"/>
</dbReference>
<evidence type="ECO:0000313" key="5">
    <source>
        <dbReference type="Proteomes" id="UP000195402"/>
    </source>
</evidence>
<reference evidence="4 5" key="1">
    <citation type="journal article" date="2017" name="Mol. Plant">
        <title>The Genome of Medicinal Plant Macleaya cordata Provides New Insights into Benzylisoquinoline Alkaloids Metabolism.</title>
        <authorList>
            <person name="Liu X."/>
            <person name="Liu Y."/>
            <person name="Huang P."/>
            <person name="Ma Y."/>
            <person name="Qing Z."/>
            <person name="Tang Q."/>
            <person name="Cao H."/>
            <person name="Cheng P."/>
            <person name="Zheng Y."/>
            <person name="Yuan Z."/>
            <person name="Zhou Y."/>
            <person name="Liu J."/>
            <person name="Tang Z."/>
            <person name="Zhuo Y."/>
            <person name="Zhang Y."/>
            <person name="Yu L."/>
            <person name="Huang J."/>
            <person name="Yang P."/>
            <person name="Peng Q."/>
            <person name="Zhang J."/>
            <person name="Jiang W."/>
            <person name="Zhang Z."/>
            <person name="Lin K."/>
            <person name="Ro D.K."/>
            <person name="Chen X."/>
            <person name="Xiong X."/>
            <person name="Shang Y."/>
            <person name="Huang S."/>
            <person name="Zeng J."/>
        </authorList>
    </citation>
    <scope>NUCLEOTIDE SEQUENCE [LARGE SCALE GENOMIC DNA]</scope>
    <source>
        <strain evidence="5">cv. BLH2017</strain>
        <tissue evidence="4">Root</tissue>
    </source>
</reference>
<dbReference type="PANTHER" id="PTHR47926:SF543">
    <property type="entry name" value="(WILD MALAYSIAN BANANA) HYPOTHETICAL PROTEIN"/>
    <property type="match status" value="1"/>
</dbReference>
<dbReference type="GO" id="GO:0009451">
    <property type="term" value="P:RNA modification"/>
    <property type="evidence" value="ECO:0007669"/>
    <property type="project" value="InterPro"/>
</dbReference>
<dbReference type="Pfam" id="PF20430">
    <property type="entry name" value="Eplus_motif"/>
    <property type="match status" value="1"/>
</dbReference>
<feature type="domain" description="DYW" evidence="3">
    <location>
        <begin position="824"/>
        <end position="916"/>
    </location>
</feature>
<dbReference type="GO" id="GO:0003723">
    <property type="term" value="F:RNA binding"/>
    <property type="evidence" value="ECO:0007669"/>
    <property type="project" value="InterPro"/>
</dbReference>
<dbReference type="InterPro" id="IPR032867">
    <property type="entry name" value="DYW_dom"/>
</dbReference>